<evidence type="ECO:0000313" key="2">
    <source>
        <dbReference type="EMBL" id="GGY27905.1"/>
    </source>
</evidence>
<proteinExistence type="predicted"/>
<evidence type="ECO:0000259" key="1">
    <source>
        <dbReference type="Pfam" id="PF22768"/>
    </source>
</evidence>
<gene>
    <name evidence="2" type="ORF">GCM10010326_21840</name>
</gene>
<protein>
    <recommendedName>
        <fullName evidence="1">Siphovirus-type tail component C-terminal domain-containing protein</fullName>
    </recommendedName>
</protein>
<dbReference type="InterPro" id="IPR054738">
    <property type="entry name" value="Siphovirus-type_tail_C"/>
</dbReference>
<dbReference type="Gene3D" id="2.60.120.860">
    <property type="match status" value="1"/>
</dbReference>
<comment type="caution">
    <text evidence="2">The sequence shown here is derived from an EMBL/GenBank/DDBJ whole genome shotgun (WGS) entry which is preliminary data.</text>
</comment>
<name>A0ABQ2ZW89_9ACTN</name>
<organism evidence="2 3">
    <name type="scientific">Streptomyces xanthochromogenes</name>
    <dbReference type="NCBI Taxonomy" id="67384"/>
    <lineage>
        <taxon>Bacteria</taxon>
        <taxon>Bacillati</taxon>
        <taxon>Actinomycetota</taxon>
        <taxon>Actinomycetes</taxon>
        <taxon>Kitasatosporales</taxon>
        <taxon>Streptomycetaceae</taxon>
        <taxon>Streptomyces</taxon>
    </lineage>
</organism>
<accession>A0ABQ2ZW89</accession>
<dbReference type="Proteomes" id="UP000600946">
    <property type="component" value="Unassembled WGS sequence"/>
</dbReference>
<dbReference type="Pfam" id="PF22768">
    <property type="entry name" value="SPP1_Dit"/>
    <property type="match status" value="1"/>
</dbReference>
<dbReference type="RefSeq" id="WP_190026904.1">
    <property type="nucleotide sequence ID" value="NZ_BMUU01000003.1"/>
</dbReference>
<evidence type="ECO:0000313" key="3">
    <source>
        <dbReference type="Proteomes" id="UP000600946"/>
    </source>
</evidence>
<keyword evidence="3" id="KW-1185">Reference proteome</keyword>
<reference evidence="3" key="1">
    <citation type="journal article" date="2019" name="Int. J. Syst. Evol. Microbiol.">
        <title>The Global Catalogue of Microorganisms (GCM) 10K type strain sequencing project: providing services to taxonomists for standard genome sequencing and annotation.</title>
        <authorList>
            <consortium name="The Broad Institute Genomics Platform"/>
            <consortium name="The Broad Institute Genome Sequencing Center for Infectious Disease"/>
            <person name="Wu L."/>
            <person name="Ma J."/>
        </authorList>
    </citation>
    <scope>NUCLEOTIDE SEQUENCE [LARGE SCALE GENOMIC DNA]</scope>
    <source>
        <strain evidence="3">JCM 4594</strain>
    </source>
</reference>
<dbReference type="GeneID" id="96290173"/>
<sequence length="301" mass="31776">MAPGDQVRRPGHVQFGALLLGPFTAYGWESLTGWEDSPGLDSGTVPRSGAHGAYVGRLLAQARTITLDGVAIRTEPGRMGAAVRALSAATALRDDELPLVIQLDDSPPLLSWARCIRRAVPVGAGGYAIGLVTGAALQFEATDPRRYGVIEQQVATGLPSPEPGLDWQVAPGPERLVYPLSFGAPGSTGRLLVVNDGDAPAPLLVTIRGPVSRPSVTDLRTGDVIEYDIDLATDDELVIDTREGTVTLNSTASRLYTATARSVPEESLNLAPGTTTLLFRAAPGSTDPRASASIRWRSAYW</sequence>
<feature type="domain" description="Siphovirus-type tail component C-terminal" evidence="1">
    <location>
        <begin position="197"/>
        <end position="297"/>
    </location>
</feature>
<dbReference type="EMBL" id="BMUU01000003">
    <property type="protein sequence ID" value="GGY27905.1"/>
    <property type="molecule type" value="Genomic_DNA"/>
</dbReference>